<dbReference type="GO" id="GO:0030846">
    <property type="term" value="P:termination of RNA polymerase II transcription, poly(A)-coupled"/>
    <property type="evidence" value="ECO:0007669"/>
    <property type="project" value="EnsemblFungi"/>
</dbReference>
<dbReference type="VEuPathDB" id="FungiDB:GWK60_M12111"/>
<protein>
    <submittedName>
        <fullName evidence="6">Pre-tRNA-processing protein PTA1</fullName>
    </submittedName>
</protein>
<dbReference type="InterPro" id="IPR021850">
    <property type="entry name" value="Symplekin/Pta1"/>
</dbReference>
<dbReference type="VEuPathDB" id="FungiDB:B1J91_M12166g"/>
<keyword evidence="2" id="KW-0507">mRNA processing</keyword>
<comment type="caution">
    <text evidence="6">The sequence shown here is derived from an EMBL/GenBank/DDBJ whole genome shotgun (WGS) entry which is preliminary data.</text>
</comment>
<keyword evidence="3" id="KW-0539">Nucleus</keyword>
<dbReference type="GO" id="GO:0008033">
    <property type="term" value="P:tRNA processing"/>
    <property type="evidence" value="ECO:0007669"/>
    <property type="project" value="EnsemblFungi"/>
</dbReference>
<feature type="region of interest" description="Disordered" evidence="4">
    <location>
        <begin position="540"/>
        <end position="559"/>
    </location>
</feature>
<dbReference type="PANTHER" id="PTHR15245:SF20">
    <property type="entry name" value="SYMPLEKIN"/>
    <property type="match status" value="1"/>
</dbReference>
<dbReference type="Proteomes" id="UP000054886">
    <property type="component" value="Unassembled WGS sequence"/>
</dbReference>
<evidence type="ECO:0000256" key="4">
    <source>
        <dbReference type="SAM" id="MobiDB-lite"/>
    </source>
</evidence>
<evidence type="ECO:0000313" key="7">
    <source>
        <dbReference type="Proteomes" id="UP000054886"/>
    </source>
</evidence>
<accession>A0A0W0CCZ7</accession>
<comment type="subcellular location">
    <subcellularLocation>
        <location evidence="1">Nucleus</location>
    </subcellularLocation>
</comment>
<evidence type="ECO:0000256" key="1">
    <source>
        <dbReference type="ARBA" id="ARBA00004123"/>
    </source>
</evidence>
<dbReference type="Pfam" id="PF11935">
    <property type="entry name" value="SYMPK_PTA1_N"/>
    <property type="match status" value="1"/>
</dbReference>
<evidence type="ECO:0000259" key="5">
    <source>
        <dbReference type="Pfam" id="PF11935"/>
    </source>
</evidence>
<dbReference type="InterPro" id="IPR011989">
    <property type="entry name" value="ARM-like"/>
</dbReference>
<dbReference type="VEuPathDB" id="FungiDB:CAGL0M12166g"/>
<gene>
    <name evidence="6" type="ORF">AO440_004377</name>
</gene>
<name>A0A0W0CCZ7_CANGB</name>
<dbReference type="PANTHER" id="PTHR15245">
    <property type="entry name" value="SYMPLEKIN-RELATED"/>
    <property type="match status" value="1"/>
</dbReference>
<evidence type="ECO:0000313" key="6">
    <source>
        <dbReference type="EMBL" id="KTA97384.1"/>
    </source>
</evidence>
<dbReference type="AlphaFoldDB" id="A0A0W0CCZ7"/>
<dbReference type="GO" id="GO:0006397">
    <property type="term" value="P:mRNA processing"/>
    <property type="evidence" value="ECO:0007669"/>
    <property type="project" value="UniProtKB-KW"/>
</dbReference>
<dbReference type="Gene3D" id="1.25.10.10">
    <property type="entry name" value="Leucine-rich Repeat Variant"/>
    <property type="match status" value="1"/>
</dbReference>
<evidence type="ECO:0000256" key="2">
    <source>
        <dbReference type="ARBA" id="ARBA00022664"/>
    </source>
</evidence>
<dbReference type="VEuPathDB" id="FungiDB:GVI51_M12133"/>
<organism evidence="6 7">
    <name type="scientific">Candida glabrata</name>
    <name type="common">Yeast</name>
    <name type="synonym">Torulopsis glabrata</name>
    <dbReference type="NCBI Taxonomy" id="5478"/>
    <lineage>
        <taxon>Eukaryota</taxon>
        <taxon>Fungi</taxon>
        <taxon>Dikarya</taxon>
        <taxon>Ascomycota</taxon>
        <taxon>Saccharomycotina</taxon>
        <taxon>Saccharomycetes</taxon>
        <taxon>Saccharomycetales</taxon>
        <taxon>Saccharomycetaceae</taxon>
        <taxon>Nakaseomyces</taxon>
    </lineage>
</organism>
<dbReference type="EMBL" id="LLZZ01000161">
    <property type="protein sequence ID" value="KTA97384.1"/>
    <property type="molecule type" value="Genomic_DNA"/>
</dbReference>
<evidence type="ECO:0000256" key="3">
    <source>
        <dbReference type="ARBA" id="ARBA00023242"/>
    </source>
</evidence>
<sequence>MNESDIDQLYKARELALNKSPEKTLPKVLETAESLYLAADSNADQAIKHRLSKFLTHVFYEILTSELIPKNEKPFIASQHLHTIMLICRDSQIDPVTYKYAILSLTSSYSSLFDLVAKTSNQELWDTMQELKSFIITRWRTPYPKSKSNEQVDDSSMLAQENENIGCKLATLKLISEVIIVQTPIISSSTIKDKSGHMNMISLASVPDNHPVISKKQVYESEAKKLLDSLLNYLVEQPFMISMIFVAIINCLAIVMKQRPQTTIRILSGLLRFNVDAKFQMDNQSTVNYRLAKRFVERAYKNFVQFGLKGQYIKNTGTTSTFYTKLSKISQTLHVIGEEAKSKGILNFDANEVEHYMNSDDRNKAIAQIKRLRSSIDDLIKAQMLTHDGSSLSNNDNNAFDNMQSSNIANGKASSSESIDDMHFNEKALQLSELQKYTMSKNNMQNFLNSSTVALDNSYSSVYSLMNSKNSDIDMSKLPSDLLLKLCSEAVFNTDTKKMLTGLSIVASRYSDLMNKYKTKKRRMEDDEMAERLNKRLRGEEVDEPMTNAPKVEEKPKEKVEEMSEASAINKSNDSTYTIEPEKLNENEKEEHFKRIISNIMDIKKMEETPEISSFVNTKLKPLQKIKLMQWNSSESWLHILTRLATRGVNHDENMSNIIRQTLYDYFLDNFNDRASVALEWLNEEWYNETINKSKKENGEESYKNYDEWSLKLLDGLVPSLENQHRRLFIRLMSELPRVTYEHILKLRSVCLDPARSSLGFQVLKFLVMFRPPTKPYIKEFLEKLKQEDSTIEKQCNSILDKYCK</sequence>
<dbReference type="GO" id="GO:0005847">
    <property type="term" value="C:mRNA cleavage and polyadenylation specificity factor complex"/>
    <property type="evidence" value="ECO:0007669"/>
    <property type="project" value="EnsemblFungi"/>
</dbReference>
<reference evidence="6 7" key="1">
    <citation type="submission" date="2015-10" db="EMBL/GenBank/DDBJ databases">
        <title>Draft genomes sequences of Candida glabrata isolates 1A, 1B, 2A, 2B, 3A and 3B.</title>
        <authorList>
            <person name="Haavelsrud O.E."/>
            <person name="Gaustad P."/>
        </authorList>
    </citation>
    <scope>NUCLEOTIDE SEQUENCE [LARGE SCALE GENOMIC DNA]</scope>
    <source>
        <strain evidence="6">910700640</strain>
    </source>
</reference>
<dbReference type="InterPro" id="IPR032460">
    <property type="entry name" value="Symplekin/Pta1_N"/>
</dbReference>
<feature type="domain" description="Symplekin/Pta1 N-terminal" evidence="5">
    <location>
        <begin position="94"/>
        <end position="343"/>
    </location>
</feature>
<proteinExistence type="predicted"/>